<feature type="active site" description="Nucleophile" evidence="9">
    <location>
        <position position="361"/>
    </location>
</feature>
<dbReference type="GO" id="GO:0005829">
    <property type="term" value="C:cytosol"/>
    <property type="evidence" value="ECO:0007669"/>
    <property type="project" value="TreeGrafter"/>
</dbReference>
<organism evidence="12 13">
    <name type="scientific">Natronosporangium hydrolyticum</name>
    <dbReference type="NCBI Taxonomy" id="2811111"/>
    <lineage>
        <taxon>Bacteria</taxon>
        <taxon>Bacillati</taxon>
        <taxon>Actinomycetota</taxon>
        <taxon>Actinomycetes</taxon>
        <taxon>Micromonosporales</taxon>
        <taxon>Micromonosporaceae</taxon>
        <taxon>Natronosporangium</taxon>
    </lineage>
</organism>
<dbReference type="RefSeq" id="WP_239674921.1">
    <property type="nucleotide sequence ID" value="NZ_CP070499.1"/>
</dbReference>
<evidence type="ECO:0000256" key="9">
    <source>
        <dbReference type="PIRSR" id="PIRSR617736-1"/>
    </source>
</evidence>
<accession>A0A895YEB3</accession>
<evidence type="ECO:0000256" key="11">
    <source>
        <dbReference type="RuleBase" id="RU361175"/>
    </source>
</evidence>
<dbReference type="InterPro" id="IPR017736">
    <property type="entry name" value="Glyco_hydro_1_beta-glucosidase"/>
</dbReference>
<gene>
    <name evidence="12" type="ORF">JQS43_14450</name>
</gene>
<dbReference type="Pfam" id="PF00232">
    <property type="entry name" value="Glyco_hydro_1"/>
    <property type="match status" value="1"/>
</dbReference>
<keyword evidence="4 11" id="KW-0378">Hydrolase</keyword>
<evidence type="ECO:0000256" key="7">
    <source>
        <dbReference type="ARBA" id="ARBA00023295"/>
    </source>
</evidence>
<feature type="binding site" evidence="10">
    <location>
        <position position="23"/>
    </location>
    <ligand>
        <name>substrate</name>
    </ligand>
</feature>
<dbReference type="EC" id="3.2.1.21" evidence="3 11"/>
<evidence type="ECO:0000313" key="12">
    <source>
        <dbReference type="EMBL" id="QSB12876.1"/>
    </source>
</evidence>
<keyword evidence="7 11" id="KW-0326">Glycosidase</keyword>
<dbReference type="PANTHER" id="PTHR10353">
    <property type="entry name" value="GLYCOSYL HYDROLASE"/>
    <property type="match status" value="1"/>
</dbReference>
<keyword evidence="8" id="KW-0624">Polysaccharide degradation</keyword>
<dbReference type="EMBL" id="CP070499">
    <property type="protein sequence ID" value="QSB12876.1"/>
    <property type="molecule type" value="Genomic_DNA"/>
</dbReference>
<feature type="binding site" evidence="10">
    <location>
        <position position="124"/>
    </location>
    <ligand>
        <name>substrate</name>
    </ligand>
</feature>
<evidence type="ECO:0000256" key="10">
    <source>
        <dbReference type="PIRSR" id="PIRSR617736-2"/>
    </source>
</evidence>
<dbReference type="InterPro" id="IPR017853">
    <property type="entry name" value="GH"/>
</dbReference>
<dbReference type="KEGG" id="nhy:JQS43_14450"/>
<dbReference type="PROSITE" id="PS00653">
    <property type="entry name" value="GLYCOSYL_HYDROL_F1_2"/>
    <property type="match status" value="1"/>
</dbReference>
<dbReference type="NCBIfam" id="TIGR03356">
    <property type="entry name" value="BGL"/>
    <property type="match status" value="1"/>
</dbReference>
<feature type="binding site" evidence="10">
    <location>
        <position position="305"/>
    </location>
    <ligand>
        <name>substrate</name>
    </ligand>
</feature>
<proteinExistence type="inferred from homology"/>
<keyword evidence="5" id="KW-0136">Cellulose degradation</keyword>
<evidence type="ECO:0000256" key="3">
    <source>
        <dbReference type="ARBA" id="ARBA00012744"/>
    </source>
</evidence>
<evidence type="ECO:0000256" key="5">
    <source>
        <dbReference type="ARBA" id="ARBA00023001"/>
    </source>
</evidence>
<feature type="binding site" evidence="10">
    <location>
        <position position="408"/>
    </location>
    <ligand>
        <name>substrate</name>
    </ligand>
</feature>
<evidence type="ECO:0000256" key="1">
    <source>
        <dbReference type="ARBA" id="ARBA00000448"/>
    </source>
</evidence>
<dbReference type="GO" id="GO:0008422">
    <property type="term" value="F:beta-glucosidase activity"/>
    <property type="evidence" value="ECO:0007669"/>
    <property type="project" value="UniProtKB-EC"/>
</dbReference>
<dbReference type="PANTHER" id="PTHR10353:SF36">
    <property type="entry name" value="LP05116P"/>
    <property type="match status" value="1"/>
</dbReference>
<evidence type="ECO:0000256" key="2">
    <source>
        <dbReference type="ARBA" id="ARBA00010838"/>
    </source>
</evidence>
<dbReference type="Proteomes" id="UP000662857">
    <property type="component" value="Chromosome"/>
</dbReference>
<comment type="similarity">
    <text evidence="2 11">Belongs to the glycosyl hydrolase 1 family.</text>
</comment>
<protein>
    <recommendedName>
        <fullName evidence="3 11">Beta-glucosidase</fullName>
        <ecNumber evidence="3 11">3.2.1.21</ecNumber>
    </recommendedName>
</protein>
<dbReference type="Gene3D" id="3.20.20.80">
    <property type="entry name" value="Glycosidases"/>
    <property type="match status" value="1"/>
</dbReference>
<evidence type="ECO:0000256" key="6">
    <source>
        <dbReference type="ARBA" id="ARBA00023277"/>
    </source>
</evidence>
<keyword evidence="6" id="KW-0119">Carbohydrate metabolism</keyword>
<evidence type="ECO:0000313" key="13">
    <source>
        <dbReference type="Proteomes" id="UP000662857"/>
    </source>
</evidence>
<evidence type="ECO:0000256" key="4">
    <source>
        <dbReference type="ARBA" id="ARBA00022801"/>
    </source>
</evidence>
<dbReference type="SUPFAM" id="SSF51445">
    <property type="entry name" value="(Trans)glycosidases"/>
    <property type="match status" value="1"/>
</dbReference>
<dbReference type="AlphaFoldDB" id="A0A895YEB3"/>
<keyword evidence="13" id="KW-1185">Reference proteome</keyword>
<comment type="catalytic activity">
    <reaction evidence="1 11">
        <text>Hydrolysis of terminal, non-reducing beta-D-glucosyl residues with release of beta-D-glucose.</text>
        <dbReference type="EC" id="3.2.1.21"/>
    </reaction>
</comment>
<sequence length="458" mass="50410">MTDNDGARLPAGFVWGVATAAYQIEGAVAEGGRGPSIWDTFVRQPDAIFHGDDADRACDHYHRWESDLDLMAELGIPAYRLSLSWARLQPAGSGPLNPEGVEFYRTLIAGCRARGIEPYVTLYHWDLPQPLQDAGGWPDRATAQRFGEYAALVADELGDLAEYWITINEPWCAAFLGHAWGMQAPGHADETEAVRAAHHLLLAHGLALAGFRQRRPAAKVGITNIVSNLAPVTDSPADVRATATVDVRMNRLFLEPVYRGRYGAEVVAEFGGHGLTDDETGDGLVRPGDLALIAAPTDFVGINHYTNTRIQHDPAVAGGVRMIQVAPTPTTFGWSDTPDALREVLLRVARDYSPLPIYVTENGATFADYPTPDGEVRDPERVRYLAGYTAAVAEAVAAGADVRGYFAWSFLDNFEWSHGYSKRFGLVYVDYPSQRRIPKQSAYWYRDFIAHHRTGRNP</sequence>
<dbReference type="InterPro" id="IPR033132">
    <property type="entry name" value="GH_1_N_CS"/>
</dbReference>
<dbReference type="PRINTS" id="PR00131">
    <property type="entry name" value="GLHYDRLASE1"/>
</dbReference>
<evidence type="ECO:0000256" key="8">
    <source>
        <dbReference type="ARBA" id="ARBA00023326"/>
    </source>
</evidence>
<feature type="binding site" evidence="10">
    <location>
        <begin position="415"/>
        <end position="416"/>
    </location>
    <ligand>
        <name>substrate</name>
    </ligand>
</feature>
<dbReference type="InterPro" id="IPR001360">
    <property type="entry name" value="Glyco_hydro_1"/>
</dbReference>
<reference evidence="12" key="1">
    <citation type="submission" date="2021-02" db="EMBL/GenBank/DDBJ databases">
        <title>Natrosporangium hydrolyticum gen. nov., sp. nov, a haloalkaliphilic actinobacterium from a soda solonchak soil.</title>
        <authorList>
            <person name="Sorokin D.Y."/>
            <person name="Khijniak T.V."/>
            <person name="Zakharycheva A.P."/>
            <person name="Boueva O.V."/>
            <person name="Ariskina E.V."/>
            <person name="Hahnke R.L."/>
            <person name="Bunk B."/>
            <person name="Sproer C."/>
            <person name="Schumann P."/>
            <person name="Evtushenko L.I."/>
            <person name="Kublanov I.V."/>
        </authorList>
    </citation>
    <scope>NUCLEOTIDE SEQUENCE</scope>
    <source>
        <strain evidence="12">DSM 106523</strain>
    </source>
</reference>
<feature type="binding site" evidence="10">
    <location>
        <position position="168"/>
    </location>
    <ligand>
        <name>substrate</name>
    </ligand>
</feature>
<dbReference type="GO" id="GO:0030245">
    <property type="term" value="P:cellulose catabolic process"/>
    <property type="evidence" value="ECO:0007669"/>
    <property type="project" value="UniProtKB-KW"/>
</dbReference>
<name>A0A895YEB3_9ACTN</name>
<feature type="active site" description="Proton donor" evidence="9">
    <location>
        <position position="169"/>
    </location>
</feature>
<dbReference type="FunFam" id="3.20.20.80:FF:000004">
    <property type="entry name" value="Beta-glucosidase 6-phospho-beta-glucosidase"/>
    <property type="match status" value="1"/>
</dbReference>